<feature type="compositionally biased region" description="Polar residues" evidence="1">
    <location>
        <begin position="64"/>
        <end position="74"/>
    </location>
</feature>
<feature type="region of interest" description="Disordered" evidence="1">
    <location>
        <begin position="1"/>
        <end position="132"/>
    </location>
</feature>
<dbReference type="GeneID" id="95549598"/>
<dbReference type="OrthoDB" id="9154232at2"/>
<dbReference type="AlphaFoldDB" id="A0A1X7F2G5"/>
<accession>A0A1X7F2G5</accession>
<reference evidence="3" key="1">
    <citation type="submission" date="2017-04" db="EMBL/GenBank/DDBJ databases">
        <authorList>
            <person name="Varghese N."/>
            <person name="Submissions S."/>
        </authorList>
    </citation>
    <scope>NUCLEOTIDE SEQUENCE [LARGE SCALE GENOMIC DNA]</scope>
    <source>
        <strain evidence="3">Ballard 720</strain>
    </source>
</reference>
<feature type="compositionally biased region" description="Low complexity" evidence="1">
    <location>
        <begin position="75"/>
        <end position="95"/>
    </location>
</feature>
<dbReference type="Proteomes" id="UP000192911">
    <property type="component" value="Unassembled WGS sequence"/>
</dbReference>
<feature type="compositionally biased region" description="Low complexity" evidence="1">
    <location>
        <begin position="103"/>
        <end position="112"/>
    </location>
</feature>
<proteinExistence type="predicted"/>
<organism evidence="2 3">
    <name type="scientific">Trinickia caryophylli</name>
    <name type="common">Paraburkholderia caryophylli</name>
    <dbReference type="NCBI Taxonomy" id="28094"/>
    <lineage>
        <taxon>Bacteria</taxon>
        <taxon>Pseudomonadati</taxon>
        <taxon>Pseudomonadota</taxon>
        <taxon>Betaproteobacteria</taxon>
        <taxon>Burkholderiales</taxon>
        <taxon>Burkholderiaceae</taxon>
        <taxon>Trinickia</taxon>
    </lineage>
</organism>
<name>A0A1X7F2G5_TRICW</name>
<dbReference type="RefSeq" id="WP_085228208.1">
    <property type="nucleotide sequence ID" value="NZ_BSQD01000011.1"/>
</dbReference>
<evidence type="ECO:0000313" key="3">
    <source>
        <dbReference type="Proteomes" id="UP000192911"/>
    </source>
</evidence>
<sequence length="472" mass="49235">MPDMIQSHLPPADFTSPAETDAPPSAAAIARPLRRSASEGALAGLAPPARRSAAAPPAGRLIQRRNSLPAVQSTRARASIDAAPAAPAAAPAALPTDDDRRAQPSPAAPSAAVTHADEQPTSASESLGSTTAPRRAGLPLYMAMQAARHLVPVAGVRTAVQGLAAPAVARMIETHPDGALASQIALTTWSLVRQLGSTWHSEARADAATRAFLGETTDSPDHTSRRVWQGIQRTGALACDIASLILTALARTHPDYVPIAQAMLAIQVRGHLLSSGRELLHPTINTVRVGHPDAPLPANGGKLRPSDLTASSHLVYGGAVATIEFVSQMLMQVVLGGRAAWDAGLGLATAAGAIAGLANAATSSVEDTLIDNAVERNLQTADERHVRSVHWSSHNPFSNKELARQLERVDVRTFNQFVPAMIAAGVLHAISLDSEWRERAATAGINALLNGVILGGLMSVTARSYQTSDALR</sequence>
<dbReference type="EMBL" id="FXAH01000007">
    <property type="protein sequence ID" value="SMF44752.1"/>
    <property type="molecule type" value="Genomic_DNA"/>
</dbReference>
<evidence type="ECO:0000256" key="1">
    <source>
        <dbReference type="SAM" id="MobiDB-lite"/>
    </source>
</evidence>
<gene>
    <name evidence="2" type="ORF">SAMN06295900_10777</name>
</gene>
<feature type="compositionally biased region" description="Polar residues" evidence="1">
    <location>
        <begin position="119"/>
        <end position="132"/>
    </location>
</feature>
<evidence type="ECO:0000313" key="2">
    <source>
        <dbReference type="EMBL" id="SMF44752.1"/>
    </source>
</evidence>
<keyword evidence="3" id="KW-1185">Reference proteome</keyword>
<feature type="compositionally biased region" description="Low complexity" evidence="1">
    <location>
        <begin position="38"/>
        <end position="61"/>
    </location>
</feature>
<protein>
    <submittedName>
        <fullName evidence="2">Uncharacterized protein</fullName>
    </submittedName>
</protein>